<dbReference type="InterPro" id="IPR005119">
    <property type="entry name" value="LysR_subst-bd"/>
</dbReference>
<keyword evidence="4" id="KW-0804">Transcription</keyword>
<dbReference type="RefSeq" id="WP_117382206.1">
    <property type="nucleotide sequence ID" value="NZ_QWDE01000001.1"/>
</dbReference>
<evidence type="ECO:0000256" key="2">
    <source>
        <dbReference type="ARBA" id="ARBA00023015"/>
    </source>
</evidence>
<protein>
    <submittedName>
        <fullName evidence="6">LysR family transcriptional regulator</fullName>
    </submittedName>
</protein>
<keyword evidence="7" id="KW-1185">Reference proteome</keyword>
<dbReference type="GO" id="GO:0000976">
    <property type="term" value="F:transcription cis-regulatory region binding"/>
    <property type="evidence" value="ECO:0007669"/>
    <property type="project" value="TreeGrafter"/>
</dbReference>
<comment type="caution">
    <text evidence="6">The sequence shown here is derived from an EMBL/GenBank/DDBJ whole genome shotgun (WGS) entry which is preliminary data.</text>
</comment>
<dbReference type="EMBL" id="QWDE01000001">
    <property type="protein sequence ID" value="RFZ85306.1"/>
    <property type="molecule type" value="Genomic_DNA"/>
</dbReference>
<accession>A0A3E2NWB3</accession>
<dbReference type="Pfam" id="PF00126">
    <property type="entry name" value="HTH_1"/>
    <property type="match status" value="1"/>
</dbReference>
<evidence type="ECO:0000256" key="3">
    <source>
        <dbReference type="ARBA" id="ARBA00023125"/>
    </source>
</evidence>
<proteinExistence type="inferred from homology"/>
<dbReference type="InterPro" id="IPR036388">
    <property type="entry name" value="WH-like_DNA-bd_sf"/>
</dbReference>
<dbReference type="PANTHER" id="PTHR30126">
    <property type="entry name" value="HTH-TYPE TRANSCRIPTIONAL REGULATOR"/>
    <property type="match status" value="1"/>
</dbReference>
<dbReference type="GO" id="GO:0003700">
    <property type="term" value="F:DNA-binding transcription factor activity"/>
    <property type="evidence" value="ECO:0007669"/>
    <property type="project" value="InterPro"/>
</dbReference>
<dbReference type="PANTHER" id="PTHR30126:SF5">
    <property type="entry name" value="HTH-TYPE TRANSCRIPTIONAL ACTIVATOR CMPR"/>
    <property type="match status" value="1"/>
</dbReference>
<evidence type="ECO:0000256" key="1">
    <source>
        <dbReference type="ARBA" id="ARBA00009437"/>
    </source>
</evidence>
<dbReference type="Gene3D" id="1.10.10.10">
    <property type="entry name" value="Winged helix-like DNA-binding domain superfamily/Winged helix DNA-binding domain"/>
    <property type="match status" value="1"/>
</dbReference>
<reference evidence="6 7" key="1">
    <citation type="submission" date="2018-08" db="EMBL/GenBank/DDBJ databases">
        <title>Mucilaginibacter terrae sp. nov., isolated from manganese diggings.</title>
        <authorList>
            <person name="Huang Y."/>
            <person name="Zhou Z."/>
        </authorList>
    </citation>
    <scope>NUCLEOTIDE SEQUENCE [LARGE SCALE GENOMIC DNA]</scope>
    <source>
        <strain evidence="6 7">ZH6</strain>
    </source>
</reference>
<feature type="domain" description="HTH lysR-type" evidence="5">
    <location>
        <begin position="1"/>
        <end position="60"/>
    </location>
</feature>
<dbReference type="Gene3D" id="3.40.190.290">
    <property type="match status" value="1"/>
</dbReference>
<organism evidence="6 7">
    <name type="scientific">Mucilaginibacter terrenus</name>
    <dbReference type="NCBI Taxonomy" id="2482727"/>
    <lineage>
        <taxon>Bacteria</taxon>
        <taxon>Pseudomonadati</taxon>
        <taxon>Bacteroidota</taxon>
        <taxon>Sphingobacteriia</taxon>
        <taxon>Sphingobacteriales</taxon>
        <taxon>Sphingobacteriaceae</taxon>
        <taxon>Mucilaginibacter</taxon>
    </lineage>
</organism>
<dbReference type="InterPro" id="IPR036390">
    <property type="entry name" value="WH_DNA-bd_sf"/>
</dbReference>
<dbReference type="Pfam" id="PF03466">
    <property type="entry name" value="LysR_substrate"/>
    <property type="match status" value="1"/>
</dbReference>
<dbReference type="AlphaFoldDB" id="A0A3E2NWB3"/>
<keyword evidence="2" id="KW-0805">Transcription regulation</keyword>
<comment type="similarity">
    <text evidence="1">Belongs to the LysR transcriptional regulatory family.</text>
</comment>
<dbReference type="InterPro" id="IPR000847">
    <property type="entry name" value="LysR_HTH_N"/>
</dbReference>
<dbReference type="SUPFAM" id="SSF46785">
    <property type="entry name" value="Winged helix' DNA-binding domain"/>
    <property type="match status" value="1"/>
</dbReference>
<evidence type="ECO:0000259" key="5">
    <source>
        <dbReference type="PROSITE" id="PS50931"/>
    </source>
</evidence>
<dbReference type="Proteomes" id="UP000260823">
    <property type="component" value="Unassembled WGS sequence"/>
</dbReference>
<evidence type="ECO:0000313" key="6">
    <source>
        <dbReference type="EMBL" id="RFZ85306.1"/>
    </source>
</evidence>
<dbReference type="PROSITE" id="PS50931">
    <property type="entry name" value="HTH_LYSR"/>
    <property type="match status" value="1"/>
</dbReference>
<sequence>MKYTLHQLQVFSKVVQAQSITKAAEELFLTQPGVSIQLKNFQDQFDIPLTEVIGRQLYVTDFGKEIAELAQQILNQVEEIDYRTSAFKGRLYGRLKMAVVSTGKYVMPYFLSAFINENPSIELTMDVTNRAAVIKALENNEADFGLVSVLPDKLKIEEELLLENKLFLVGDAESKLEVPAKNIQLLEQLPMIYREEGSATRMVMEKFLEKKKIHLKKRLELTSNEAVKQAVIAGLGYSVMPLIGIRNEVQDGDLKIIPVADFPIRSRWRLIWLKNKKLPPVASAYLEHVRQHKAAIIEKHFSWIETV</sequence>
<dbReference type="OrthoDB" id="9785745at2"/>
<name>A0A3E2NWB3_9SPHI</name>
<keyword evidence="3" id="KW-0238">DNA-binding</keyword>
<dbReference type="SUPFAM" id="SSF53850">
    <property type="entry name" value="Periplasmic binding protein-like II"/>
    <property type="match status" value="1"/>
</dbReference>
<evidence type="ECO:0000256" key="4">
    <source>
        <dbReference type="ARBA" id="ARBA00023163"/>
    </source>
</evidence>
<gene>
    <name evidence="6" type="ORF">DYU05_06840</name>
</gene>
<evidence type="ECO:0000313" key="7">
    <source>
        <dbReference type="Proteomes" id="UP000260823"/>
    </source>
</evidence>